<proteinExistence type="predicted"/>
<feature type="compositionally biased region" description="Basic and acidic residues" evidence="1">
    <location>
        <begin position="654"/>
        <end position="665"/>
    </location>
</feature>
<feature type="region of interest" description="Disordered" evidence="1">
    <location>
        <begin position="625"/>
        <end position="705"/>
    </location>
</feature>
<protein>
    <submittedName>
        <fullName evidence="3">Uncharacterized protein</fullName>
    </submittedName>
</protein>
<keyword evidence="2" id="KW-0812">Transmembrane</keyword>
<keyword evidence="2" id="KW-1133">Transmembrane helix</keyword>
<feature type="compositionally biased region" description="Polar residues" evidence="1">
    <location>
        <begin position="691"/>
        <end position="705"/>
    </location>
</feature>
<feature type="transmembrane region" description="Helical" evidence="2">
    <location>
        <begin position="418"/>
        <end position="440"/>
    </location>
</feature>
<reference evidence="3 4" key="1">
    <citation type="submission" date="2014-06" db="EMBL/GenBank/DDBJ databases">
        <authorList>
            <person name="Swart Estienne"/>
        </authorList>
    </citation>
    <scope>NUCLEOTIDE SEQUENCE [LARGE SCALE GENOMIC DNA]</scope>
    <source>
        <strain evidence="3 4">130c</strain>
    </source>
</reference>
<evidence type="ECO:0000313" key="4">
    <source>
        <dbReference type="Proteomes" id="UP000039865"/>
    </source>
</evidence>
<sequence>MSKKEGQGKSIGKKIPFLLFSCRCKDEWRNLKLSRQLLAYASLSFFIFFLFFVSLLLIFALYVFAEYNINQIKDQYSTLNQDRQLQMSMFESQCHGFRNTKQPYLLNKFNLSALKNFPVHPLNWQNENPMTYEQALQNNILNQTVSYASFNRVNGQIKNSTQNLDIPKRINALNPLWVNQREIYMGRTYNLSIQRQYVIYDDGSTSNDQFIFTYPPLKYNNSFLFTSVSGILKNITSLIISPDIIDIFEPNSVDNRRLQIQYPITDKSNKVIAILGIQYNLKEMIKDNIESNVLENNYQFYQILVYSVGDTLAGDQLIMSQNGVKNNAYDLTQLKSDFDQTTIKDGQINPPNGDVFKKTYPSEYGYYVTRVFSPYNYSHSESQRLNYNYMIVIASNKEVDQIQRDEITNLIRPEMNEYLAMIIPSAIAFVFLTNLLLLIISERFISKPIIKLAQQVKDTDQKTSKDWIKSLGNNVQNLDEIAKLRNIFARFFNEEIKQDSKSGDAKKKVELMMEKQTLNLMYDKDEAPNIQKNVDKIIDEIVDQLPQQNSIDMNGQLQFGPYDSNEKPVYLNQQKNDKQFYDKPYMKRNIDQLGRIISEVKEEDQKEQLSQSVDSDQEELKLQFKQDQEDSAKRIDVAPKKQGRNVKNNPADINVEKESKEKNQNQDKPSGYVRTYDSNSKIISEVDENDFQNNDPFGQFNDNAI</sequence>
<dbReference type="InParanoid" id="A0A078AW89"/>
<feature type="transmembrane region" description="Helical" evidence="2">
    <location>
        <begin position="37"/>
        <end position="65"/>
    </location>
</feature>
<evidence type="ECO:0000256" key="2">
    <source>
        <dbReference type="SAM" id="Phobius"/>
    </source>
</evidence>
<name>A0A078AW89_STYLE</name>
<dbReference type="Proteomes" id="UP000039865">
    <property type="component" value="Unassembled WGS sequence"/>
</dbReference>
<gene>
    <name evidence="3" type="primary">Contig15908.g16958</name>
    <name evidence="3" type="ORF">STYLEM_15833</name>
</gene>
<dbReference type="EMBL" id="CCKQ01014928">
    <property type="protein sequence ID" value="CDW86735.1"/>
    <property type="molecule type" value="Genomic_DNA"/>
</dbReference>
<evidence type="ECO:0000313" key="3">
    <source>
        <dbReference type="EMBL" id="CDW86735.1"/>
    </source>
</evidence>
<keyword evidence="2" id="KW-0472">Membrane</keyword>
<dbReference type="AlphaFoldDB" id="A0A078AW89"/>
<evidence type="ECO:0000256" key="1">
    <source>
        <dbReference type="SAM" id="MobiDB-lite"/>
    </source>
</evidence>
<feature type="compositionally biased region" description="Basic and acidic residues" evidence="1">
    <location>
        <begin position="625"/>
        <end position="639"/>
    </location>
</feature>
<organism evidence="3 4">
    <name type="scientific">Stylonychia lemnae</name>
    <name type="common">Ciliate</name>
    <dbReference type="NCBI Taxonomy" id="5949"/>
    <lineage>
        <taxon>Eukaryota</taxon>
        <taxon>Sar</taxon>
        <taxon>Alveolata</taxon>
        <taxon>Ciliophora</taxon>
        <taxon>Intramacronucleata</taxon>
        <taxon>Spirotrichea</taxon>
        <taxon>Stichotrichia</taxon>
        <taxon>Sporadotrichida</taxon>
        <taxon>Oxytrichidae</taxon>
        <taxon>Stylonychinae</taxon>
        <taxon>Stylonychia</taxon>
    </lineage>
</organism>
<keyword evidence="4" id="KW-1185">Reference proteome</keyword>
<accession>A0A078AW89</accession>